<keyword evidence="2" id="KW-0614">Plasmid</keyword>
<dbReference type="Pfam" id="PF19044">
    <property type="entry name" value="P-loop_TraG"/>
    <property type="match status" value="1"/>
</dbReference>
<dbReference type="Gene3D" id="3.40.50.300">
    <property type="entry name" value="P-loop containing nucleotide triphosphate hydrolases"/>
    <property type="match status" value="1"/>
</dbReference>
<feature type="domain" description="TraG P-loop" evidence="1">
    <location>
        <begin position="230"/>
        <end position="571"/>
    </location>
</feature>
<dbReference type="InterPro" id="IPR043964">
    <property type="entry name" value="P-loop_TraG"/>
</dbReference>
<evidence type="ECO:0000313" key="2">
    <source>
        <dbReference type="EMBL" id="AUO31824.1"/>
    </source>
</evidence>
<dbReference type="RefSeq" id="WP_172692203.1">
    <property type="nucleotide sequence ID" value="NZ_MG205643.1"/>
</dbReference>
<dbReference type="EMBL" id="MG205643">
    <property type="protein sequence ID" value="AUO31824.1"/>
    <property type="molecule type" value="Genomic_DNA"/>
</dbReference>
<sequence>MIKDSKFNKKEYNPYFLTEIQPQGGIKFDEKIIKKGDGYEAVINIFDYPNQVQEFWMERLMSIKDVIITVDIGTYNKSKVLKKIESSLNEQESRYYTDKSPISRIKSQNTYNHLTSLASDVTGNNEVVKLVNVRYFISGTTVEQVEEKVKDVISELESIGYKSSVYVNEQEYEWCSLFNGYSEQERFKNRRKGKAIPSSTLGAGYPFHYTRLDDPTGTFLGTTFTRGNVIFDLFTKTKKRKYYNAAIVGTMGSGKSTLLKLLVEDSTIQGQTIRILDVVGEFTTLVKALGGKVISLDGKSGIINPLQVLATITDDKTYEVDNRLSFTTHISKVSMMYKYLSQDCSSVERMEFEMLLNKFYKAFGIDIDKSTEYAPDKYPIFEDLLKFVRKELYSNESKKQIRSDISANRQIVLEKIILTLDSTILNYGSLFNGISDISSDLTNEQLISFELRNLNSFDKRIFNAQIFNILTILWNNSLVQGRKEMGDFNSGKKTIAECKKYMILIDEAHKVINSNNELAVDYLTSFEREARKYFGGLIFATQNIRDVAPNNLNDPIFEKIKTLFELTQYKFIMQQSSNSLKVLKEVFEGQISDNELKKIPYLEQGHCILSIDGLENILFNIEATEEELALFGGGA</sequence>
<dbReference type="PANTHER" id="PTHR30121:SF6">
    <property type="entry name" value="SLR6007 PROTEIN"/>
    <property type="match status" value="1"/>
</dbReference>
<dbReference type="SUPFAM" id="SSF52540">
    <property type="entry name" value="P-loop containing nucleoside triphosphate hydrolases"/>
    <property type="match status" value="1"/>
</dbReference>
<dbReference type="PANTHER" id="PTHR30121">
    <property type="entry name" value="UNCHARACTERIZED PROTEIN YJGR-RELATED"/>
    <property type="match status" value="1"/>
</dbReference>
<proteinExistence type="predicted"/>
<accession>A0A2I6SWB3</accession>
<protein>
    <recommendedName>
        <fullName evidence="1">TraG P-loop domain-containing protein</fullName>
    </recommendedName>
</protein>
<dbReference type="Gene3D" id="1.10.8.730">
    <property type="match status" value="1"/>
</dbReference>
<geneLocation type="plasmid" evidence="2">
    <name>pCS1-5</name>
</geneLocation>
<dbReference type="AlphaFoldDB" id="A0A2I6SWB3"/>
<organism evidence="2">
    <name type="scientific">Paraclostridium sordellii</name>
    <name type="common">Clostridium sordellii</name>
    <dbReference type="NCBI Taxonomy" id="1505"/>
    <lineage>
        <taxon>Bacteria</taxon>
        <taxon>Bacillati</taxon>
        <taxon>Bacillota</taxon>
        <taxon>Clostridia</taxon>
        <taxon>Peptostreptococcales</taxon>
        <taxon>Peptostreptococcaceae</taxon>
        <taxon>Paraclostridium</taxon>
    </lineage>
</organism>
<reference evidence="2" key="1">
    <citation type="submission" date="2017-10" db="EMBL/GenBank/DDBJ databases">
        <title>Conjugative transfer of the toxin plasmid of Clostridium sordellii.</title>
        <authorList>
            <person name="Vidor C.J."/>
            <person name="Awad M."/>
            <person name="Lyras D."/>
        </authorList>
    </citation>
    <scope>NUCLEOTIDE SEQUENCE</scope>
    <source>
        <strain evidence="2">S0804018</strain>
        <plasmid evidence="2">pCS1-5</plasmid>
    </source>
</reference>
<evidence type="ECO:0000259" key="1">
    <source>
        <dbReference type="Pfam" id="PF19044"/>
    </source>
</evidence>
<dbReference type="InterPro" id="IPR027417">
    <property type="entry name" value="P-loop_NTPase"/>
</dbReference>
<dbReference type="InterPro" id="IPR051162">
    <property type="entry name" value="T4SS_component"/>
</dbReference>
<name>A0A2I6SWB3_PARSO</name>